<dbReference type="InterPro" id="IPR041921">
    <property type="entry name" value="NuoE_N"/>
</dbReference>
<dbReference type="PANTHER" id="PTHR10371:SF3">
    <property type="entry name" value="NADH DEHYDROGENASE [UBIQUINONE] FLAVOPROTEIN 2, MITOCHONDRIAL"/>
    <property type="match status" value="1"/>
</dbReference>
<dbReference type="NCBIfam" id="NF005721">
    <property type="entry name" value="PRK07539.1-1"/>
    <property type="match status" value="1"/>
</dbReference>
<dbReference type="EMBL" id="JACGWT010000001">
    <property type="protein sequence ID" value="MBA8792783.1"/>
    <property type="molecule type" value="Genomic_DNA"/>
</dbReference>
<dbReference type="InterPro" id="IPR002023">
    <property type="entry name" value="NuoE-like"/>
</dbReference>
<name>A0A7W3IPC7_9ACTN</name>
<sequence length="328" mass="34628">MTRTHTNGHAPAGVHHGDPNAHRPEPIDVEETSTLIDEGVREELRAIVARYPQPRSALLPMLHLVQSVEGRVTAAGIEACAEILQISAADVSGVATFYTMYKRRPVGRYHVGVCTTSLCAIMGGDELFAALQDHLGVGNDETTEDGVFTLEHIECNAACDLAPVMTVNWEFFDSQTPDSAVDVLERLRSGEEVRATRGARVCTWKQAERVLAGFPDGRADEGPTSAPESRLGLRIAAERGWTAPPVPGRDEPSGDRNPQAQTQAAGAQGHAEDASLKQAESKESGVSADEARPASGPAGGQTGTSTATEEGSARRGEGENGTTKGGEA</sequence>
<feature type="compositionally biased region" description="Basic and acidic residues" evidence="7">
    <location>
        <begin position="15"/>
        <end position="26"/>
    </location>
</feature>
<dbReference type="Proteomes" id="UP000523079">
    <property type="component" value="Unassembled WGS sequence"/>
</dbReference>
<comment type="similarity">
    <text evidence="1">Belongs to the complex I 24 kDa subunit family.</text>
</comment>
<evidence type="ECO:0000256" key="5">
    <source>
        <dbReference type="ARBA" id="ARBA00023014"/>
    </source>
</evidence>
<evidence type="ECO:0000256" key="3">
    <source>
        <dbReference type="ARBA" id="ARBA00022723"/>
    </source>
</evidence>
<dbReference type="NCBIfam" id="TIGR01958">
    <property type="entry name" value="nuoE_fam"/>
    <property type="match status" value="1"/>
</dbReference>
<dbReference type="PANTHER" id="PTHR10371">
    <property type="entry name" value="NADH DEHYDROGENASE UBIQUINONE FLAVOPROTEIN 2, MITOCHONDRIAL"/>
    <property type="match status" value="1"/>
</dbReference>
<evidence type="ECO:0000256" key="6">
    <source>
        <dbReference type="ARBA" id="ARBA00034078"/>
    </source>
</evidence>
<evidence type="ECO:0000256" key="4">
    <source>
        <dbReference type="ARBA" id="ARBA00023004"/>
    </source>
</evidence>
<reference evidence="8 9" key="1">
    <citation type="submission" date="2020-07" db="EMBL/GenBank/DDBJ databases">
        <title>Sequencing the genomes of 1000 actinobacteria strains.</title>
        <authorList>
            <person name="Klenk H.-P."/>
        </authorList>
    </citation>
    <scope>NUCLEOTIDE SEQUENCE [LARGE SCALE GENOMIC DNA]</scope>
    <source>
        <strain evidence="8 9">DSM 100723</strain>
    </source>
</reference>
<keyword evidence="2" id="KW-0001">2Fe-2S</keyword>
<dbReference type="Pfam" id="PF01257">
    <property type="entry name" value="2Fe-2S_thioredx"/>
    <property type="match status" value="1"/>
</dbReference>
<evidence type="ECO:0000313" key="9">
    <source>
        <dbReference type="Proteomes" id="UP000523079"/>
    </source>
</evidence>
<dbReference type="SUPFAM" id="SSF52833">
    <property type="entry name" value="Thioredoxin-like"/>
    <property type="match status" value="1"/>
</dbReference>
<evidence type="ECO:0000313" key="8">
    <source>
        <dbReference type="EMBL" id="MBA8792783.1"/>
    </source>
</evidence>
<keyword evidence="4" id="KW-0408">Iron</keyword>
<evidence type="ECO:0000256" key="2">
    <source>
        <dbReference type="ARBA" id="ARBA00022714"/>
    </source>
</evidence>
<keyword evidence="9" id="KW-1185">Reference proteome</keyword>
<evidence type="ECO:0000256" key="7">
    <source>
        <dbReference type="SAM" id="MobiDB-lite"/>
    </source>
</evidence>
<feature type="compositionally biased region" description="Low complexity" evidence="7">
    <location>
        <begin position="259"/>
        <end position="269"/>
    </location>
</feature>
<feature type="compositionally biased region" description="Basic and acidic residues" evidence="7">
    <location>
        <begin position="270"/>
        <end position="283"/>
    </location>
</feature>
<protein>
    <submittedName>
        <fullName evidence="8">NADH-quinone oxidoreductase subunit E</fullName>
    </submittedName>
</protein>
<dbReference type="PROSITE" id="PS01099">
    <property type="entry name" value="COMPLEX1_24K"/>
    <property type="match status" value="1"/>
</dbReference>
<keyword evidence="5" id="KW-0411">Iron-sulfur</keyword>
<dbReference type="Gene3D" id="1.10.10.1590">
    <property type="entry name" value="NADH-quinone oxidoreductase subunit E"/>
    <property type="match status" value="1"/>
</dbReference>
<dbReference type="GO" id="GO:0051537">
    <property type="term" value="F:2 iron, 2 sulfur cluster binding"/>
    <property type="evidence" value="ECO:0007669"/>
    <property type="project" value="UniProtKB-KW"/>
</dbReference>
<dbReference type="RefSeq" id="WP_328823573.1">
    <property type="nucleotide sequence ID" value="NZ_JACGWT010000001.1"/>
</dbReference>
<dbReference type="Gene3D" id="3.40.30.10">
    <property type="entry name" value="Glutaredoxin"/>
    <property type="match status" value="1"/>
</dbReference>
<dbReference type="AlphaFoldDB" id="A0A7W3IPC7"/>
<feature type="region of interest" description="Disordered" evidence="7">
    <location>
        <begin position="235"/>
        <end position="328"/>
    </location>
</feature>
<dbReference type="CDD" id="cd03064">
    <property type="entry name" value="TRX_Fd_NuoE"/>
    <property type="match status" value="1"/>
</dbReference>
<gene>
    <name evidence="8" type="ORF">FHX74_000377</name>
</gene>
<dbReference type="GO" id="GO:0046872">
    <property type="term" value="F:metal ion binding"/>
    <property type="evidence" value="ECO:0007669"/>
    <property type="project" value="UniProtKB-KW"/>
</dbReference>
<feature type="region of interest" description="Disordered" evidence="7">
    <location>
        <begin position="1"/>
        <end position="26"/>
    </location>
</feature>
<dbReference type="GO" id="GO:0003954">
    <property type="term" value="F:NADH dehydrogenase activity"/>
    <property type="evidence" value="ECO:0007669"/>
    <property type="project" value="TreeGrafter"/>
</dbReference>
<evidence type="ECO:0000256" key="1">
    <source>
        <dbReference type="ARBA" id="ARBA00010643"/>
    </source>
</evidence>
<dbReference type="InterPro" id="IPR036249">
    <property type="entry name" value="Thioredoxin-like_sf"/>
</dbReference>
<dbReference type="InterPro" id="IPR042128">
    <property type="entry name" value="NuoE_dom"/>
</dbReference>
<comment type="cofactor">
    <cofactor evidence="6">
        <name>[2Fe-2S] cluster</name>
        <dbReference type="ChEBI" id="CHEBI:190135"/>
    </cofactor>
</comment>
<keyword evidence="3" id="KW-0479">Metal-binding</keyword>
<accession>A0A7W3IPC7</accession>
<proteinExistence type="inferred from homology"/>
<dbReference type="FunFam" id="1.10.10.1590:FF:000001">
    <property type="entry name" value="NADH-quinone oxidoreductase subunit E"/>
    <property type="match status" value="1"/>
</dbReference>
<comment type="caution">
    <text evidence="8">The sequence shown here is derived from an EMBL/GenBank/DDBJ whole genome shotgun (WGS) entry which is preliminary data.</text>
</comment>
<organism evidence="8 9">
    <name type="scientific">Microlunatus kandeliicorticis</name>
    <dbReference type="NCBI Taxonomy" id="1759536"/>
    <lineage>
        <taxon>Bacteria</taxon>
        <taxon>Bacillati</taxon>
        <taxon>Actinomycetota</taxon>
        <taxon>Actinomycetes</taxon>
        <taxon>Propionibacteriales</taxon>
        <taxon>Propionibacteriaceae</taxon>
        <taxon>Microlunatus</taxon>
    </lineage>
</organism>